<keyword evidence="2" id="KW-1185">Reference proteome</keyword>
<dbReference type="STRING" id="1379680.GCA_001612615_05976"/>
<proteinExistence type="predicted"/>
<gene>
    <name evidence="1" type="ORF">SAMN04244553_2831</name>
</gene>
<dbReference type="Gene3D" id="3.30.530.20">
    <property type="match status" value="1"/>
</dbReference>
<dbReference type="CDD" id="cd07818">
    <property type="entry name" value="SRPBCC_1"/>
    <property type="match status" value="1"/>
</dbReference>
<dbReference type="Pfam" id="PF10604">
    <property type="entry name" value="Polyketide_cyc2"/>
    <property type="match status" value="1"/>
</dbReference>
<name>A0A285L8Q6_9NOCA</name>
<protein>
    <submittedName>
        <fullName evidence="1">Polyketide cyclase / dehydrase and lipid transport</fullName>
    </submittedName>
</protein>
<evidence type="ECO:0000313" key="1">
    <source>
        <dbReference type="EMBL" id="SNY81244.1"/>
    </source>
</evidence>
<accession>A0A285L8Q6</accession>
<sequence length="152" mass="16913">MADFEVVRRIVISAPPARIHALIDNFREWTKWSPWEDVDPQLQRTYSGAESGVGAHYAWSGNRKAGAGSMELVSDDEREIGVRLEFLKPFKAANDVVFELNPTESGPTEVVWRMSGQQHGLMALLGKVISMDRLVGKDFEKGLTRLKAAAEA</sequence>
<dbReference type="EMBL" id="OBEG01000002">
    <property type="protein sequence ID" value="SNY81244.1"/>
    <property type="molecule type" value="Genomic_DNA"/>
</dbReference>
<dbReference type="InterPro" id="IPR019587">
    <property type="entry name" value="Polyketide_cyclase/dehydratase"/>
</dbReference>
<dbReference type="InterPro" id="IPR023393">
    <property type="entry name" value="START-like_dom_sf"/>
</dbReference>
<dbReference type="RefSeq" id="WP_097245213.1">
    <property type="nucleotide sequence ID" value="NZ_JAMTCW010000012.1"/>
</dbReference>
<dbReference type="OrthoDB" id="9807923at2"/>
<organism evidence="1 2">
    <name type="scientific">Nocardia amikacinitolerans</name>
    <dbReference type="NCBI Taxonomy" id="756689"/>
    <lineage>
        <taxon>Bacteria</taxon>
        <taxon>Bacillati</taxon>
        <taxon>Actinomycetota</taxon>
        <taxon>Actinomycetes</taxon>
        <taxon>Mycobacteriales</taxon>
        <taxon>Nocardiaceae</taxon>
        <taxon>Nocardia</taxon>
    </lineage>
</organism>
<dbReference type="AlphaFoldDB" id="A0A285L8Q6"/>
<reference evidence="1 2" key="1">
    <citation type="submission" date="2017-09" db="EMBL/GenBank/DDBJ databases">
        <authorList>
            <person name="Ehlers B."/>
            <person name="Leendertz F.H."/>
        </authorList>
    </citation>
    <scope>NUCLEOTIDE SEQUENCE [LARGE SCALE GENOMIC DNA]</scope>
    <source>
        <strain evidence="1 2">DSM 45537</strain>
    </source>
</reference>
<dbReference type="Proteomes" id="UP000219565">
    <property type="component" value="Unassembled WGS sequence"/>
</dbReference>
<evidence type="ECO:0000313" key="2">
    <source>
        <dbReference type="Proteomes" id="UP000219565"/>
    </source>
</evidence>
<dbReference type="SUPFAM" id="SSF55961">
    <property type="entry name" value="Bet v1-like"/>
    <property type="match status" value="1"/>
</dbReference>